<dbReference type="VEuPathDB" id="PlasmoDB:PfNF166_000019800"/>
<evidence type="ECO:0000259" key="3">
    <source>
        <dbReference type="Pfam" id="PF05424"/>
    </source>
</evidence>
<dbReference type="Pfam" id="PF03011">
    <property type="entry name" value="PFEMP"/>
    <property type="match status" value="2"/>
</dbReference>
<feature type="compositionally biased region" description="Polar residues" evidence="1">
    <location>
        <begin position="2018"/>
        <end position="2027"/>
    </location>
</feature>
<dbReference type="InterPro" id="IPR054595">
    <property type="entry name" value="DBL_C"/>
</dbReference>
<gene>
    <name evidence="6" type="primary">var</name>
</gene>
<dbReference type="Pfam" id="PF18562">
    <property type="entry name" value="CIDR1_gamma"/>
    <property type="match status" value="1"/>
</dbReference>
<dbReference type="SUPFAM" id="SSF140924">
    <property type="entry name" value="Duffy binding domain-like"/>
    <property type="match status" value="7"/>
</dbReference>
<dbReference type="VEuPathDB" id="PlasmoDB:PfTG01_040005700"/>
<dbReference type="VEuPathDB" id="PlasmoDB:PfGB4_090005700"/>
<accession>A0A191VZ32</accession>
<feature type="region of interest" description="Disordered" evidence="1">
    <location>
        <begin position="2011"/>
        <end position="2030"/>
    </location>
</feature>
<dbReference type="VEuPathDB" id="PlasmoDB:PfGB4_100004900"/>
<dbReference type="InterPro" id="IPR042202">
    <property type="entry name" value="Duffy-ag-bd_sf"/>
</dbReference>
<dbReference type="VEuPathDB" id="PlasmoDB:PfNF135_030005100"/>
<dbReference type="Gene3D" id="1.20.58.830">
    <property type="match status" value="5"/>
</dbReference>
<feature type="domain" description="Duffy-binding-like" evidence="5">
    <location>
        <begin position="111"/>
        <end position="266"/>
    </location>
</feature>
<proteinExistence type="predicted"/>
<feature type="compositionally biased region" description="Pro residues" evidence="1">
    <location>
        <begin position="1868"/>
        <end position="1879"/>
    </location>
</feature>
<feature type="domain" description="Duffy-antigen binding" evidence="3">
    <location>
        <begin position="1599"/>
        <end position="1754"/>
    </location>
</feature>
<dbReference type="VEuPathDB" id="PlasmoDB:PfIT_020027600"/>
<dbReference type="Pfam" id="PF22672">
    <property type="entry name" value="DBL_C"/>
    <property type="match status" value="3"/>
</dbReference>
<feature type="compositionally biased region" description="Basic and acidic residues" evidence="1">
    <location>
        <begin position="2723"/>
        <end position="2749"/>
    </location>
</feature>
<dbReference type="FunFam" id="1.20.58.1930:FF:000001">
    <property type="entry name" value="Erythrocyte membrane protein 1, PfEMP1"/>
    <property type="match status" value="1"/>
</dbReference>
<feature type="region of interest" description="Disordered" evidence="1">
    <location>
        <begin position="2084"/>
        <end position="2112"/>
    </location>
</feature>
<feature type="domain" description="Duffy-antigen binding" evidence="3">
    <location>
        <begin position="2031"/>
        <end position="2212"/>
    </location>
</feature>
<protein>
    <submittedName>
        <fullName evidence="6">Erythrocyte membrane protein 1</fullName>
    </submittedName>
</protein>
<reference evidence="6" key="1">
    <citation type="journal article" date="2016" name="EMBO Mol. Med.">
        <title>Plasmodium falciparum var genes expressed in children with severe malaria encode CIDRalpha1 domains.</title>
        <authorList>
            <person name="Jespersen J.S."/>
            <person name="Wang C.W."/>
            <person name="Mkumbaye S.I."/>
            <person name="Minja D.T."/>
            <person name="Petersen B."/>
            <person name="Turner L."/>
            <person name="Petersen J.E."/>
            <person name="Lusingu J.P."/>
            <person name="Theander T.G."/>
            <person name="Lavstsen T."/>
        </authorList>
    </citation>
    <scope>NUCLEOTIDE SEQUENCE</scope>
    <source>
        <strain evidence="6">1841-2</strain>
    </source>
</reference>
<feature type="region of interest" description="Disordered" evidence="1">
    <location>
        <begin position="1019"/>
        <end position="1111"/>
    </location>
</feature>
<feature type="domain" description="Duffy-binding-like" evidence="5">
    <location>
        <begin position="1396"/>
        <end position="1522"/>
    </location>
</feature>
<feature type="compositionally biased region" description="Acidic residues" evidence="1">
    <location>
        <begin position="1906"/>
        <end position="1936"/>
    </location>
</feature>
<dbReference type="GO" id="GO:0016020">
    <property type="term" value="C:membrane"/>
    <property type="evidence" value="ECO:0007669"/>
    <property type="project" value="InterPro"/>
</dbReference>
<dbReference type="Pfam" id="PF05424">
    <property type="entry name" value="Duffy_binding"/>
    <property type="match status" value="5"/>
</dbReference>
<dbReference type="Gene3D" id="1.20.1310.20">
    <property type="entry name" value="Duffy-antigen binding domain"/>
    <property type="match status" value="5"/>
</dbReference>
<feature type="domain" description="Duffy-antigen binding" evidence="3">
    <location>
        <begin position="1"/>
        <end position="107"/>
    </location>
</feature>
<feature type="region of interest" description="Disordered" evidence="1">
    <location>
        <begin position="2163"/>
        <end position="2183"/>
    </location>
</feature>
<feature type="domain" description="Duffy-antigen binding" evidence="3">
    <location>
        <begin position="1208"/>
        <end position="1392"/>
    </location>
</feature>
<dbReference type="VEuPathDB" id="PlasmoDB:PfKH01_020005100"/>
<evidence type="ECO:0000313" key="6">
    <source>
        <dbReference type="EMBL" id="ANJ20966.1"/>
    </source>
</evidence>
<dbReference type="VEuPathDB" id="PlasmoDB:PfNF54_110005400"/>
<organism evidence="6">
    <name type="scientific">Plasmodium falciparum</name>
    <name type="common">malaria parasite P. falciparum</name>
    <dbReference type="NCBI Taxonomy" id="5833"/>
    <lineage>
        <taxon>Eukaryota</taxon>
        <taxon>Sar</taxon>
        <taxon>Alveolata</taxon>
        <taxon>Apicomplexa</taxon>
        <taxon>Aconoidasida</taxon>
        <taxon>Haemosporida</taxon>
        <taxon>Plasmodiidae</taxon>
        <taxon>Plasmodium</taxon>
        <taxon>Plasmodium (Laverania)</taxon>
    </lineage>
</organism>
<dbReference type="FunFam" id="1.20.58.830:FF:000021">
    <property type="entry name" value="Erythrocyte membrane protein 1, PfEMP1"/>
    <property type="match status" value="1"/>
</dbReference>
<dbReference type="Gene3D" id="1.20.58.1930">
    <property type="match status" value="2"/>
</dbReference>
<evidence type="ECO:0000259" key="5">
    <source>
        <dbReference type="Pfam" id="PF22672"/>
    </source>
</evidence>
<feature type="non-terminal residue" evidence="6">
    <location>
        <position position="1"/>
    </location>
</feature>
<dbReference type="VEuPathDB" id="PlasmoDB:PF3D7_1100200"/>
<evidence type="ECO:0000256" key="1">
    <source>
        <dbReference type="SAM" id="MobiDB-lite"/>
    </source>
</evidence>
<feature type="compositionally biased region" description="Low complexity" evidence="1">
    <location>
        <begin position="2168"/>
        <end position="2178"/>
    </location>
</feature>
<dbReference type="GO" id="GO:0046789">
    <property type="term" value="F:host cell surface receptor binding"/>
    <property type="evidence" value="ECO:0007669"/>
    <property type="project" value="InterPro"/>
</dbReference>
<dbReference type="VEuPathDB" id="PlasmoDB:PF3D7_0400400"/>
<dbReference type="EMBL" id="KX154846">
    <property type="protein sequence ID" value="ANJ20966.1"/>
    <property type="molecule type" value="Genomic_DNA"/>
</dbReference>
<feature type="compositionally biased region" description="Acidic residues" evidence="1">
    <location>
        <begin position="1057"/>
        <end position="1079"/>
    </location>
</feature>
<dbReference type="VEuPathDB" id="PlasmoDB:PfKH01_120046900"/>
<dbReference type="VEuPathDB" id="PlasmoDB:PfCD01_000010600"/>
<feature type="domain" description="Duffy-binding-like" evidence="2">
    <location>
        <begin position="378"/>
        <end position="520"/>
    </location>
</feature>
<feature type="region of interest" description="Disordered" evidence="1">
    <location>
        <begin position="2673"/>
        <end position="2776"/>
    </location>
</feature>
<feature type="compositionally biased region" description="Acidic residues" evidence="1">
    <location>
        <begin position="2701"/>
        <end position="2713"/>
    </location>
</feature>
<dbReference type="VEuPathDB" id="PlasmoDB:PfKH02_030030200"/>
<dbReference type="VEuPathDB" id="PlasmoDB:PfML01_040005600"/>
<feature type="region of interest" description="Disordered" evidence="1">
    <location>
        <begin position="2392"/>
        <end position="2415"/>
    </location>
</feature>
<dbReference type="VEuPathDB" id="PlasmoDB:PfNF135_000040600"/>
<feature type="region of interest" description="Disordered" evidence="1">
    <location>
        <begin position="1859"/>
        <end position="1969"/>
    </location>
</feature>
<evidence type="ECO:0000259" key="2">
    <source>
        <dbReference type="Pfam" id="PF03011"/>
    </source>
</evidence>
<feature type="compositionally biased region" description="Basic and acidic residues" evidence="1">
    <location>
        <begin position="1084"/>
        <end position="1106"/>
    </location>
</feature>
<feature type="non-terminal residue" evidence="6">
    <location>
        <position position="2799"/>
    </location>
</feature>
<dbReference type="InterPro" id="IPR041480">
    <property type="entry name" value="CIDR1_gamma"/>
</dbReference>
<dbReference type="FunFam" id="1.20.58.830:FF:000006">
    <property type="entry name" value="Erythrocyte membrane protein 1, PfEMP1"/>
    <property type="match status" value="1"/>
</dbReference>
<feature type="compositionally biased region" description="Basic and acidic residues" evidence="1">
    <location>
        <begin position="1937"/>
        <end position="1948"/>
    </location>
</feature>
<evidence type="ECO:0000259" key="4">
    <source>
        <dbReference type="Pfam" id="PF18562"/>
    </source>
</evidence>
<feature type="domain" description="Cysteine-rich interdomain region 1 gamma" evidence="4">
    <location>
        <begin position="2470"/>
        <end position="2519"/>
    </location>
</feature>
<feature type="compositionally biased region" description="Basic and acidic residues" evidence="1">
    <location>
        <begin position="1884"/>
        <end position="1896"/>
    </location>
</feature>
<dbReference type="InterPro" id="IPR008602">
    <property type="entry name" value="Duffy-antigen-binding"/>
</dbReference>
<name>A0A191VZ32_PLAFA</name>
<dbReference type="FunFam" id="1.20.58.1930:FF:000002">
    <property type="entry name" value="Erythrocyte membrane protein 1, PfEMP1"/>
    <property type="match status" value="1"/>
</dbReference>
<feature type="domain" description="Duffy-binding-like" evidence="2">
    <location>
        <begin position="2535"/>
        <end position="2677"/>
    </location>
</feature>
<dbReference type="VEuPathDB" id="PlasmoDB:PfNF54_040005900"/>
<dbReference type="InterPro" id="IPR004258">
    <property type="entry name" value="DBL"/>
</dbReference>
<feature type="domain" description="Duffy-antigen binding" evidence="3">
    <location>
        <begin position="646"/>
        <end position="834"/>
    </location>
</feature>
<feature type="domain" description="Duffy-binding-like" evidence="5">
    <location>
        <begin position="2270"/>
        <end position="2424"/>
    </location>
</feature>
<sequence length="2799" mass="322204">DIVRGKDLFLGDQERKHLLEKRLETMFANIQKNNAKLQGLSIEQVREYWWALNRVQVWKAITCKAKKGDIYSKTMNNGNMVFWYPKCGHHVKQDVPTNLDYVPQFLRWFEEWSEEFCRKRNIKLKMAKKECRDEKTGKYCSQNGFDCTRLIQNKYACSRDSKCTACLNKCIPYDAWLRNRRDEFKMQKGKYENEIKTYESDNDISNSNTKKEYYKEFYEKFAQNDNKTVQNFLKLLNKGMYCKKHVDGESTIDFSSALDNIFHRSEYCQVCPACVVECKGGKCQQKMKRDGSCVNAQIYTVVRDMTPTPIKVLFSEDKEKDITEKLSSFCKNPESENNRDYQTWQCYYKSSDYNNCEMKGSLYKVEGDPNIIVSHECFHLWVKSLLIDTIKWETKLKNCINNTNVTNCYNKCNKNCECFDKWIDTKKKEWENVNKVYEKQKQSLGIYYNNLNNLFNSNFFQVMFALDQDEKGKWDQFTKDLRNKMDSFKKNTDAADLQNEIELLLDHLKDNATTCKDNNSLAVGNCPKTKINPCIKRTRIRTRGASNNLVSVKHIAQMMQRRAREQLEKRGGEINLKGDASQGTYRQGGEASDFKKDKICSIDEKHSNRNPGFSNGPCYGKDGYGQRFVIGTNWEGGTSVSTTPEIYLPPRRQHMCTSNLEYLQTNISPLNGMEIVKNGKNGKLVNDSFLGDVLLSAKMDADEIIKRYKDQNNIQLTDPNDQATVCRAIRYSFADLGDIIRGRDRWDLDVGSNKMDVILKNVFGTLYKSLEVIKGNHKYKNDEYNTPPYKLLREDWWEANRHQVWRAMKCATKDIPDMKCNGIPIEDYIPQRLRWMTEWAEWFCKMQSKLYAELVRDCAGCKNKNDGKGCVQNDGECTPCKAACDNYTTEIQKWETQWKKIKEKYEKLYEQAKTAFARTSFDGIDPDYQQVFNFLSKLHRASIAARVRVIRAAGSSAPGVTAAAPITPYETAAGYIHHELGRTVGCQKQTQFCKNKNGQLSSSGNKDKEYAFREKPYDHDDACACRPPPQPADKSAARSADSPRDPAAPTAVPSRDQDEDDDDDEDDEDGDEPEEEEEPQVPSSKDDFRDKKNDKGKDKSTSKADDNTNFFIPSNCVENTAYKSREKTKNEKNYLSVTSDSIKNEMNNCKSAETIIDRKNGSKTIDKNTKLEEIFNIHSECVNEAKDIFDREQTWSCGKNINSREKYLCLPPRRKFMCMKKIDDMISSTVNDKDKLLEVLIEVAKEEGVRILENFKSENGTNFSEICDSMKYSFADLGDIIRGRDLWKKYPRYHRTEQRLQNIFKEIHNKMTDEDAKEKYKYDYPYYHNLRNDWWDANRESIWKTMTCIAPNDATMNKTGQTSEFSRLTFTEPKCGHKHHPPYDDYIPQRLRWMTEWSEYFCKALNKKLETFKTVCDGCIQSEKKCHDNNKGKECEKCKEKCSKYKDFVNKWKDQYDLQAKAYEELYDKANKNTNIYVTNDDNFAVEFLKEVKSVCTKNDPSSAEKYLYKTSNCKQYKFKDESTHPIKIYSFKEYPEGYENHCTCEITQHPLDDCPDDTNKEVCSRFQVVKRCMKKDFNNDLDNWNSYGVEDFKGKNAGVLVPPRRRHICFTNMITKQYEKQKNGMENFKTDLLQVAYNEGYFLGKKKYDKEYRSALEAIKYTFADIADIVKGKDMINKDISTKLRKLLDNNIKSKTPRIWWKYNKAHVWHAMLCGYKNGGGTITNLDCTIPNEEFTDQFLRWFQEWTEKFCDARQKLYDEVRTQCSTATCNNDTGNIDSKCIEACKNYSNFISQKKNVYQSLKSQYDINYKERIVGNIEAHEYLKDKCKDGKCDCLSKHTDNGKNWKEPYDTFDDKNIKDKCDCQKPLPPPPPAPPAPEGGAGEDRGRSAEHPDTDPSPSGTPDTVEEEEDEESDSEEDQAVEDTEGTVDVDEEKEEKTKEEKEGEVKNTSTAEETVVPSPPAAPQEPTVENICDTVAEALTGDDLQKACPTKYVNGREKFPNWKCVTPSGDKAATSDGSDATTSDKGAICVPPRRRKLYLHKMEGVDTTESLRKWFIETAAIETFFLWDRYKKIKDKEKKEKKDAKGQIYTSPEDKEEEDPQKQLNDGNIPEEFKRQMFYTLGDYRDLCVGVKDNDVIKALEASSDKNIEKIEQKIKSVIENSGDTTPPTQTVPPTSDEKRKKWWDENAKDIWEGMICALTYDTNSGGKTIEKVNAANGGEDLFEKLKNGNDYETVSFGASGTGAKGNDDPKLTEFVSRPQFIRWLEEWGEEFCRKQKHKLYIIEKDCRGRDGDEKCSGDGLNCNETVPDKKDIFKDFYCYSCGKSCRFYKKWIRRKKDEYDEQEKIYNQQKNKCEKESNCAQSNKDSNGFCGTLEKDAAAFLERLKNGPCSKKDSESGEDKTGNSHIQFDDENKDKTFGPAENCKPCSQFKIDCKSGKCKSGDTKGNCNGKTTIDVNDIENKTDVNNIVMLVSDKSGNGFKNGLEACQDKCIFEGIRKEQWECGNVCGVDICTLKKTNNNGKIDEHIIVKELVKRWLEFFFEDYNRIKHKISHCIKNGKESKCICGCKKKCDCVEKWIEKKQEEWHEIKKDYLEQYTKLNHDGNNLTSFLETLIPRINLTNDKGKITKLSQLDKSCGCNYRANTTNGKDEDAIDCMIKKLEENAKKCAENHAQNSVETKPSGENPETKCQKSPAPVGDVDEEEENPEENTLDPPKICPEQPKEDVKEEDGCKPAEVPKEVVPEKKVPSAPPKKPEAPATPAAPIPQPSDNTSDIVAKTLPFGIALALGSIAFLFLK</sequence>